<evidence type="ECO:0000256" key="4">
    <source>
        <dbReference type="ARBA" id="ARBA00022963"/>
    </source>
</evidence>
<keyword evidence="6" id="KW-0520">NAD</keyword>
<dbReference type="GO" id="GO:0070403">
    <property type="term" value="F:NAD+ binding"/>
    <property type="evidence" value="ECO:0007669"/>
    <property type="project" value="InterPro"/>
</dbReference>
<evidence type="ECO:0000256" key="5">
    <source>
        <dbReference type="ARBA" id="ARBA00023002"/>
    </source>
</evidence>
<dbReference type="CDD" id="cd06558">
    <property type="entry name" value="crotonase-like"/>
    <property type="match status" value="1"/>
</dbReference>
<dbReference type="InterPro" id="IPR029045">
    <property type="entry name" value="ClpP/crotonase-like_dom_sf"/>
</dbReference>
<dbReference type="InterPro" id="IPR006108">
    <property type="entry name" value="3HC_DH_C"/>
</dbReference>
<dbReference type="UniPathway" id="UPA00659"/>
<feature type="domain" description="3-hydroxyacyl-CoA dehydrogenase NAD binding" evidence="12">
    <location>
        <begin position="335"/>
        <end position="513"/>
    </location>
</feature>
<dbReference type="GO" id="GO:0016509">
    <property type="term" value="F:long-chain (3S)-3-hydroxyacyl-CoA dehydrogenase (NAD+) activity"/>
    <property type="evidence" value="ECO:0007669"/>
    <property type="project" value="TreeGrafter"/>
</dbReference>
<comment type="catalytic activity">
    <reaction evidence="10">
        <text>a (3S)-3-hydroxyacyl-CoA + NAD(+) = a 3-oxoacyl-CoA + NADH + H(+)</text>
        <dbReference type="Rhea" id="RHEA:22432"/>
        <dbReference type="ChEBI" id="CHEBI:15378"/>
        <dbReference type="ChEBI" id="CHEBI:57318"/>
        <dbReference type="ChEBI" id="CHEBI:57540"/>
        <dbReference type="ChEBI" id="CHEBI:57945"/>
        <dbReference type="ChEBI" id="CHEBI:90726"/>
        <dbReference type="EC" id="1.1.1.35"/>
    </reaction>
</comment>
<evidence type="ECO:0000256" key="8">
    <source>
        <dbReference type="ARBA" id="ARBA00023239"/>
    </source>
</evidence>
<evidence type="ECO:0000313" key="13">
    <source>
        <dbReference type="EMBL" id="QGZ94225.1"/>
    </source>
</evidence>
<evidence type="ECO:0000256" key="1">
    <source>
        <dbReference type="ARBA" id="ARBA00005005"/>
    </source>
</evidence>
<accession>A0A6I6MHA3</accession>
<dbReference type="InterPro" id="IPR050136">
    <property type="entry name" value="FA_oxidation_alpha_subunit"/>
</dbReference>
<evidence type="ECO:0000256" key="10">
    <source>
        <dbReference type="ARBA" id="ARBA00049556"/>
    </source>
</evidence>
<dbReference type="Gene3D" id="3.40.50.720">
    <property type="entry name" value="NAD(P)-binding Rossmann-like Domain"/>
    <property type="match status" value="1"/>
</dbReference>
<dbReference type="Pfam" id="PF00378">
    <property type="entry name" value="ECH_1"/>
    <property type="match status" value="1"/>
</dbReference>
<evidence type="ECO:0000256" key="3">
    <source>
        <dbReference type="ARBA" id="ARBA00022832"/>
    </source>
</evidence>
<dbReference type="SUPFAM" id="SSF51735">
    <property type="entry name" value="NAD(P)-binding Rossmann-fold domains"/>
    <property type="match status" value="1"/>
</dbReference>
<dbReference type="PANTHER" id="PTHR43612:SF3">
    <property type="entry name" value="TRIFUNCTIONAL ENZYME SUBUNIT ALPHA, MITOCHONDRIAL"/>
    <property type="match status" value="1"/>
</dbReference>
<evidence type="ECO:0000256" key="2">
    <source>
        <dbReference type="ARBA" id="ARBA00007005"/>
    </source>
</evidence>
<evidence type="ECO:0000259" key="12">
    <source>
        <dbReference type="Pfam" id="PF02737"/>
    </source>
</evidence>
<proteinExistence type="inferred from homology"/>
<evidence type="ECO:0000256" key="9">
    <source>
        <dbReference type="ARBA" id="ARBA00023268"/>
    </source>
</evidence>
<evidence type="ECO:0000313" key="14">
    <source>
        <dbReference type="Proteomes" id="UP000431269"/>
    </source>
</evidence>
<comment type="similarity">
    <text evidence="2">In the central section; belongs to the 3-hydroxyacyl-CoA dehydrogenase family.</text>
</comment>
<evidence type="ECO:0000259" key="11">
    <source>
        <dbReference type="Pfam" id="PF00725"/>
    </source>
</evidence>
<feature type="domain" description="3-hydroxyacyl-CoA dehydrogenase C-terminal" evidence="11">
    <location>
        <begin position="516"/>
        <end position="613"/>
    </location>
</feature>
<dbReference type="InterPro" id="IPR036291">
    <property type="entry name" value="NAD(P)-bd_dom_sf"/>
</dbReference>
<dbReference type="PANTHER" id="PTHR43612">
    <property type="entry name" value="TRIFUNCTIONAL ENZYME SUBUNIT ALPHA"/>
    <property type="match status" value="1"/>
</dbReference>
<dbReference type="InterPro" id="IPR001753">
    <property type="entry name" value="Enoyl-CoA_hydra/iso"/>
</dbReference>
<dbReference type="EMBL" id="CP047045">
    <property type="protein sequence ID" value="QGZ94225.1"/>
    <property type="molecule type" value="Genomic_DNA"/>
</dbReference>
<dbReference type="GO" id="GO:0004300">
    <property type="term" value="F:enoyl-CoA hydratase activity"/>
    <property type="evidence" value="ECO:0007669"/>
    <property type="project" value="TreeGrafter"/>
</dbReference>
<keyword evidence="4" id="KW-0442">Lipid degradation</keyword>
<dbReference type="Pfam" id="PF02737">
    <property type="entry name" value="3HCDH_N"/>
    <property type="match status" value="1"/>
</dbReference>
<evidence type="ECO:0000256" key="6">
    <source>
        <dbReference type="ARBA" id="ARBA00023027"/>
    </source>
</evidence>
<name>A0A6I6MHA3_9CAUL</name>
<protein>
    <submittedName>
        <fullName evidence="13">Fatty acid oxidation complex subunit alpha</fullName>
    </submittedName>
</protein>
<dbReference type="InterPro" id="IPR006176">
    <property type="entry name" value="3-OHacyl-CoA_DH_NAD-bd"/>
</dbReference>
<keyword evidence="5" id="KW-0560">Oxidoreductase</keyword>
<dbReference type="RefSeq" id="WP_158765178.1">
    <property type="nucleotide sequence ID" value="NZ_CP047045.1"/>
</dbReference>
<dbReference type="InterPro" id="IPR008927">
    <property type="entry name" value="6-PGluconate_DH-like_C_sf"/>
</dbReference>
<dbReference type="SUPFAM" id="SSF48179">
    <property type="entry name" value="6-phosphogluconate dehydrogenase C-terminal domain-like"/>
    <property type="match status" value="2"/>
</dbReference>
<comment type="pathway">
    <text evidence="1">Lipid metabolism; fatty acid beta-oxidation.</text>
</comment>
<evidence type="ECO:0000256" key="7">
    <source>
        <dbReference type="ARBA" id="ARBA00023098"/>
    </source>
</evidence>
<dbReference type="GO" id="GO:0006635">
    <property type="term" value="P:fatty acid beta-oxidation"/>
    <property type="evidence" value="ECO:0007669"/>
    <property type="project" value="UniProtKB-UniPathway"/>
</dbReference>
<keyword evidence="7" id="KW-0443">Lipid metabolism</keyword>
<dbReference type="Gene3D" id="3.90.226.10">
    <property type="entry name" value="2-enoyl-CoA Hydratase, Chain A, domain 1"/>
    <property type="match status" value="1"/>
</dbReference>
<dbReference type="Pfam" id="PF00725">
    <property type="entry name" value="3HCDH"/>
    <property type="match status" value="1"/>
</dbReference>
<dbReference type="SUPFAM" id="SSF52096">
    <property type="entry name" value="ClpP/crotonase"/>
    <property type="match status" value="1"/>
</dbReference>
<dbReference type="KEGG" id="tsv:DSM104635_01041"/>
<keyword evidence="9" id="KW-0511">Multifunctional enzyme</keyword>
<dbReference type="AlphaFoldDB" id="A0A6I6MHA3"/>
<keyword evidence="8" id="KW-0456">Lyase</keyword>
<gene>
    <name evidence="13" type="primary">fadJ_1</name>
    <name evidence="13" type="ORF">DSM104635_01041</name>
</gene>
<sequence>MENFKIDVDSDGIALVTFDVPGRSMNTITASVIRDLIELNDKIRKDDAIKGVVITSGKTSGFCAGADLGEMNERGVGGSSAPKTEEEKLRTQFERGFGLNTLYRNLETCGKPVAFALEGLALGGGLEFALAGHYRVAADNPKIKLGLPESKVGLLPGAGGTQRLPRLIGVQNAAMMILQGADKSPQEAKGLGFINEVVPAGKTVEAATAWVKSTLPWDYAKGPNPKSIAPWDVKGYRVKDGPFTPAGAMAAVGGNAMVSKQTNLNYPAQRNILSCIYEGMQVPIDAALRIESRYFIKTANTPQAKGMVRSLFVNMQALGKGGNRPEGIPTYDIKKVAVIGAGLMGAGIAYVQAKAGIETILLDVNQEGADKGKAYSQRIVDKDVSRGKITKEKGDALLALITPSTDYSLIKGADLVVEAVFENVALKAEVTKKAEAFLGENAVFGSNTSTLPITGLAEASARPKNFIGIHFFSPVERMGLVELIMGKETTAETQAKAIDYVIKIKKTPITVNDFRGFYTSRCFGTYPAEGVEMLMEGIAPAIIENVGRQCGMPMGPLEVSDSVGLDTALKIGKTNAELTQQDYKKDPRAAMLSWIVEDKGRVGRKAGKGYYEYGEDGKPTRIWPGISERVEVKVKECPPELKTELTKRYLFRQCIEVARCFEEGVITDPRDADVGSILAWGFAPYSGGCISYIDLFWGTKKFVEEADRLADTYGERFRPNKLLRDMAAKGETFYDRFGAKQKAAA</sequence>
<dbReference type="Gene3D" id="1.10.1040.50">
    <property type="match status" value="1"/>
</dbReference>
<keyword evidence="14" id="KW-1185">Reference proteome</keyword>
<keyword evidence="3" id="KW-0276">Fatty acid metabolism</keyword>
<dbReference type="FunFam" id="3.40.50.720:FF:000009">
    <property type="entry name" value="Fatty oxidation complex, alpha subunit"/>
    <property type="match status" value="1"/>
</dbReference>
<organism evidence="13 14">
    <name type="scientific">Terricaulis silvestris</name>
    <dbReference type="NCBI Taxonomy" id="2686094"/>
    <lineage>
        <taxon>Bacteria</taxon>
        <taxon>Pseudomonadati</taxon>
        <taxon>Pseudomonadota</taxon>
        <taxon>Alphaproteobacteria</taxon>
        <taxon>Caulobacterales</taxon>
        <taxon>Caulobacteraceae</taxon>
        <taxon>Terricaulis</taxon>
    </lineage>
</organism>
<reference evidence="14" key="1">
    <citation type="submission" date="2019-12" db="EMBL/GenBank/DDBJ databases">
        <title>Complete genome of Terracaulis silvestris 0127_4.</title>
        <authorList>
            <person name="Vieira S."/>
            <person name="Riedel T."/>
            <person name="Sproer C."/>
            <person name="Pascual J."/>
            <person name="Boedeker C."/>
            <person name="Overmann J."/>
        </authorList>
    </citation>
    <scope>NUCLEOTIDE SEQUENCE [LARGE SCALE GENOMIC DNA]</scope>
    <source>
        <strain evidence="14">0127_4</strain>
    </source>
</reference>
<dbReference type="Proteomes" id="UP000431269">
    <property type="component" value="Chromosome"/>
</dbReference>